<comment type="caution">
    <text evidence="2">The sequence shown here is derived from an EMBL/GenBank/DDBJ whole genome shotgun (WGS) entry which is preliminary data.</text>
</comment>
<organism evidence="2 3">
    <name type="scientific">Caerostris darwini</name>
    <dbReference type="NCBI Taxonomy" id="1538125"/>
    <lineage>
        <taxon>Eukaryota</taxon>
        <taxon>Metazoa</taxon>
        <taxon>Ecdysozoa</taxon>
        <taxon>Arthropoda</taxon>
        <taxon>Chelicerata</taxon>
        <taxon>Arachnida</taxon>
        <taxon>Araneae</taxon>
        <taxon>Araneomorphae</taxon>
        <taxon>Entelegynae</taxon>
        <taxon>Araneoidea</taxon>
        <taxon>Araneidae</taxon>
        <taxon>Caerostris</taxon>
    </lineage>
</organism>
<dbReference type="EMBL" id="BPLQ01006216">
    <property type="protein sequence ID" value="GIY20789.1"/>
    <property type="molecule type" value="Genomic_DNA"/>
</dbReference>
<gene>
    <name evidence="1" type="ORF">CDAR_229041</name>
    <name evidence="2" type="ORF">CDAR_229101</name>
</gene>
<evidence type="ECO:0000313" key="2">
    <source>
        <dbReference type="EMBL" id="GIY20797.1"/>
    </source>
</evidence>
<keyword evidence="3" id="KW-1185">Reference proteome</keyword>
<name>A0AAV4RHK6_9ARAC</name>
<dbReference type="AlphaFoldDB" id="A0AAV4RHK6"/>
<dbReference type="EMBL" id="BPLQ01006216">
    <property type="protein sequence ID" value="GIY20797.1"/>
    <property type="molecule type" value="Genomic_DNA"/>
</dbReference>
<protein>
    <submittedName>
        <fullName evidence="2">Uncharacterized protein</fullName>
    </submittedName>
</protein>
<accession>A0AAV4RHK6</accession>
<reference evidence="2 3" key="1">
    <citation type="submission" date="2021-06" db="EMBL/GenBank/DDBJ databases">
        <title>Caerostris darwini draft genome.</title>
        <authorList>
            <person name="Kono N."/>
            <person name="Arakawa K."/>
        </authorList>
    </citation>
    <scope>NUCLEOTIDE SEQUENCE [LARGE SCALE GENOMIC DNA]</scope>
</reference>
<sequence>MVPPFRIALNAPELSFIADCAAFTTGNPGTMDCSSVYARNDNVVIFKYDEDSQFFHEKPGGIKSDYFKGRDVSSFMRNQEELKAIILWADMWECNSRVTTL</sequence>
<evidence type="ECO:0000313" key="3">
    <source>
        <dbReference type="Proteomes" id="UP001054837"/>
    </source>
</evidence>
<dbReference type="Proteomes" id="UP001054837">
    <property type="component" value="Unassembled WGS sequence"/>
</dbReference>
<proteinExistence type="predicted"/>
<evidence type="ECO:0000313" key="1">
    <source>
        <dbReference type="EMBL" id="GIY20789.1"/>
    </source>
</evidence>